<evidence type="ECO:0000256" key="2">
    <source>
        <dbReference type="ARBA" id="ARBA00022679"/>
    </source>
</evidence>
<dbReference type="GO" id="GO:0032259">
    <property type="term" value="P:methylation"/>
    <property type="evidence" value="ECO:0007669"/>
    <property type="project" value="UniProtKB-KW"/>
</dbReference>
<dbReference type="PANTHER" id="PTHR43464:SF19">
    <property type="entry name" value="UBIQUINONE BIOSYNTHESIS O-METHYLTRANSFERASE, MITOCHONDRIAL"/>
    <property type="match status" value="1"/>
</dbReference>
<evidence type="ECO:0000256" key="1">
    <source>
        <dbReference type="ARBA" id="ARBA00022603"/>
    </source>
</evidence>
<dbReference type="Pfam" id="PF08242">
    <property type="entry name" value="Methyltransf_12"/>
    <property type="match status" value="1"/>
</dbReference>
<name>A0A2N0DAN2_RHISU</name>
<sequence>MRARPPVPVRGLRNSCKAPVAPPSAAMKALSTLRASEGLSARPGNWSTGILSAQGGRTMRLDDFGSVGDAYQRYSNGIRGRIRHELVFEVVASLAPAGGTILDMGCGDGEISARLSEAGFRVLGIDASPEMLRRANLRKAELPEQVRGRLEFAPGDITDFASEHLFDAVCCHGVLMYLDDSAAAIRNLASHVTRGGLLSILTKNALSSGFREALLGDYATARELIETGAAASMGNLGIKTRGDDPSAVVQQMEACGFAECQWRGVRMFSDHLDEPGFDEALAGKLIALERAASLRDPYRAIARLFHATGRKA</sequence>
<dbReference type="InterPro" id="IPR029063">
    <property type="entry name" value="SAM-dependent_MTases_sf"/>
</dbReference>
<protein>
    <submittedName>
        <fullName evidence="5">SAM-dependent methyltransferase</fullName>
    </submittedName>
</protein>
<dbReference type="SUPFAM" id="SSF53335">
    <property type="entry name" value="S-adenosyl-L-methionine-dependent methyltransferases"/>
    <property type="match status" value="1"/>
</dbReference>
<feature type="domain" description="Methyltransferase type 12" evidence="4">
    <location>
        <begin position="102"/>
        <end position="198"/>
    </location>
</feature>
<dbReference type="InterPro" id="IPR013217">
    <property type="entry name" value="Methyltransf_12"/>
</dbReference>
<dbReference type="Gene3D" id="3.40.50.150">
    <property type="entry name" value="Vaccinia Virus protein VP39"/>
    <property type="match status" value="1"/>
</dbReference>
<gene>
    <name evidence="5" type="ORF">CWR43_13890</name>
</gene>
<organism evidence="5 6">
    <name type="scientific">Rhizobium sullae</name>
    <name type="common">Rhizobium hedysari</name>
    <dbReference type="NCBI Taxonomy" id="50338"/>
    <lineage>
        <taxon>Bacteria</taxon>
        <taxon>Pseudomonadati</taxon>
        <taxon>Pseudomonadota</taxon>
        <taxon>Alphaproteobacteria</taxon>
        <taxon>Hyphomicrobiales</taxon>
        <taxon>Rhizobiaceae</taxon>
        <taxon>Rhizobium/Agrobacterium group</taxon>
        <taxon>Rhizobium</taxon>
    </lineage>
</organism>
<evidence type="ECO:0000313" key="5">
    <source>
        <dbReference type="EMBL" id="PKA43139.1"/>
    </source>
</evidence>
<evidence type="ECO:0000256" key="3">
    <source>
        <dbReference type="ARBA" id="ARBA00022691"/>
    </source>
</evidence>
<comment type="caution">
    <text evidence="5">The sequence shown here is derived from an EMBL/GenBank/DDBJ whole genome shotgun (WGS) entry which is preliminary data.</text>
</comment>
<dbReference type="AlphaFoldDB" id="A0A2N0DAN2"/>
<evidence type="ECO:0000313" key="6">
    <source>
        <dbReference type="Proteomes" id="UP000232164"/>
    </source>
</evidence>
<reference evidence="5 6" key="2">
    <citation type="submission" date="2017-12" db="EMBL/GenBank/DDBJ databases">
        <title>Genome sequence of Rhizobium sullae HCNT1 isolated from Sulla coronaria nodules and featuring peculiar denitrification phenotypes.</title>
        <authorList>
            <person name="De Diego-Diaz B."/>
            <person name="Treu L."/>
            <person name="Campanaro S."/>
            <person name="Da Silva Duarte V."/>
            <person name="Basaglia M."/>
            <person name="Favaro L."/>
            <person name="Casella S."/>
            <person name="Squartini A."/>
        </authorList>
    </citation>
    <scope>NUCLEOTIDE SEQUENCE [LARGE SCALE GENOMIC DNA]</scope>
    <source>
        <strain evidence="5 6">HCNT1</strain>
    </source>
</reference>
<dbReference type="PANTHER" id="PTHR43464">
    <property type="entry name" value="METHYLTRANSFERASE"/>
    <property type="match status" value="1"/>
</dbReference>
<dbReference type="GO" id="GO:0008168">
    <property type="term" value="F:methyltransferase activity"/>
    <property type="evidence" value="ECO:0007669"/>
    <property type="project" value="UniProtKB-KW"/>
</dbReference>
<keyword evidence="1 5" id="KW-0489">Methyltransferase</keyword>
<proteinExistence type="predicted"/>
<reference evidence="5 6" key="1">
    <citation type="submission" date="2017-11" db="EMBL/GenBank/DDBJ databases">
        <authorList>
            <person name="Han C.G."/>
        </authorList>
    </citation>
    <scope>NUCLEOTIDE SEQUENCE [LARGE SCALE GENOMIC DNA]</scope>
    <source>
        <strain evidence="5 6">HCNT1</strain>
    </source>
</reference>
<evidence type="ECO:0000259" key="4">
    <source>
        <dbReference type="Pfam" id="PF08242"/>
    </source>
</evidence>
<dbReference type="Proteomes" id="UP000232164">
    <property type="component" value="Unassembled WGS sequence"/>
</dbReference>
<dbReference type="STRING" id="1041146.GCA_000427985_04061"/>
<keyword evidence="2 5" id="KW-0808">Transferase</keyword>
<keyword evidence="3" id="KW-0949">S-adenosyl-L-methionine</keyword>
<accession>A0A2N0DAN2</accession>
<dbReference type="EMBL" id="PIQN01000008">
    <property type="protein sequence ID" value="PKA43139.1"/>
    <property type="molecule type" value="Genomic_DNA"/>
</dbReference>
<dbReference type="CDD" id="cd02440">
    <property type="entry name" value="AdoMet_MTases"/>
    <property type="match status" value="1"/>
</dbReference>